<dbReference type="HAMAP" id="MF_01032">
    <property type="entry name" value="LeuD_type2"/>
    <property type="match status" value="1"/>
</dbReference>
<dbReference type="SUPFAM" id="SSF52016">
    <property type="entry name" value="LeuD/IlvD-like"/>
    <property type="match status" value="1"/>
</dbReference>
<dbReference type="STRING" id="747365.Thena_1093"/>
<evidence type="ECO:0000256" key="1">
    <source>
        <dbReference type="ARBA" id="ARBA00009869"/>
    </source>
</evidence>
<keyword evidence="3" id="KW-0100">Branched-chain amino acid biosynthesis</keyword>
<gene>
    <name evidence="3" type="primary">leuD</name>
    <name evidence="5" type="ORF">Thena_1093</name>
</gene>
<sequence>MTISGRVIKVSDNISTDHIIPGRYFHLRSDLEKLSEHALEDVVENFHEKAKGGVILVGGSNFGIGSSREHAPIVLKMSGVKAVVAKSFARIFFRNAINIGLPVIMVDTSKILEGDEITIDLEKGVLREKRNSYKLNFPPLDIRIQSIIDEGGIVNYIKKHGDISFEV</sequence>
<dbReference type="InterPro" id="IPR015928">
    <property type="entry name" value="Aconitase/3IPM_dehydase_swvl"/>
</dbReference>
<dbReference type="InterPro" id="IPR050075">
    <property type="entry name" value="LeuD"/>
</dbReference>
<evidence type="ECO:0000259" key="4">
    <source>
        <dbReference type="Pfam" id="PF00694"/>
    </source>
</evidence>
<dbReference type="EC" id="4.2.1.33" evidence="3"/>
<dbReference type="Proteomes" id="UP000011765">
    <property type="component" value="Chromosome"/>
</dbReference>
<dbReference type="UniPathway" id="UPA00048">
    <property type="reaction ID" value="UER00071"/>
</dbReference>
<protein>
    <recommendedName>
        <fullName evidence="3">3-isopropylmalate dehydratase small subunit</fullName>
        <ecNumber evidence="3">4.2.1.33</ecNumber>
    </recommendedName>
    <alternativeName>
        <fullName evidence="3">Alpha-IPM isomerase</fullName>
        <shortName evidence="3">IPMI</shortName>
    </alternativeName>
    <alternativeName>
        <fullName evidence="3">Isopropylmalate isomerase</fullName>
    </alternativeName>
</protein>
<evidence type="ECO:0000313" key="5">
    <source>
        <dbReference type="EMBL" id="AEE14719.1"/>
    </source>
</evidence>
<dbReference type="KEGG" id="tnr:Thena_1093"/>
<dbReference type="EMBL" id="CP002690">
    <property type="protein sequence ID" value="AEE14719.1"/>
    <property type="molecule type" value="Genomic_DNA"/>
</dbReference>
<dbReference type="GO" id="GO:0003861">
    <property type="term" value="F:3-isopropylmalate dehydratase activity"/>
    <property type="evidence" value="ECO:0007669"/>
    <property type="project" value="UniProtKB-UniRule"/>
</dbReference>
<comment type="pathway">
    <text evidence="3">Amino-acid biosynthesis; L-leucine biosynthesis; L-leucine from 3-methyl-2-oxobutanoate: step 2/4.</text>
</comment>
<keyword evidence="3" id="KW-0432">Leucine biosynthesis</keyword>
<comment type="subunit">
    <text evidence="3">Heterodimer of LeuC and LeuD.</text>
</comment>
<proteinExistence type="inferred from homology"/>
<dbReference type="Gene3D" id="3.20.19.10">
    <property type="entry name" value="Aconitase, domain 4"/>
    <property type="match status" value="1"/>
</dbReference>
<dbReference type="InterPro" id="IPR011827">
    <property type="entry name" value="LeuD_type2/HacB/DmdB"/>
</dbReference>
<comment type="function">
    <text evidence="3">Catalyzes the isomerization between 2-isopropylmalate and 3-isopropylmalate, via the formation of 2-isopropylmaleate.</text>
</comment>
<comment type="similarity">
    <text evidence="1 3">Belongs to the LeuD family. LeuD type 2 subfamily.</text>
</comment>
<comment type="catalytic activity">
    <reaction evidence="3">
        <text>(2R,3S)-3-isopropylmalate = (2S)-2-isopropylmalate</text>
        <dbReference type="Rhea" id="RHEA:32287"/>
        <dbReference type="ChEBI" id="CHEBI:1178"/>
        <dbReference type="ChEBI" id="CHEBI:35121"/>
        <dbReference type="EC" id="4.2.1.33"/>
    </reaction>
</comment>
<name>M1E8X7_9BACT</name>
<dbReference type="Pfam" id="PF00694">
    <property type="entry name" value="Aconitase_C"/>
    <property type="match status" value="1"/>
</dbReference>
<evidence type="ECO:0000256" key="3">
    <source>
        <dbReference type="HAMAP-Rule" id="MF_01032"/>
    </source>
</evidence>
<dbReference type="RefSeq" id="WP_013756441.1">
    <property type="nucleotide sequence ID" value="NC_015499.1"/>
</dbReference>
<evidence type="ECO:0000256" key="2">
    <source>
        <dbReference type="ARBA" id="ARBA00023239"/>
    </source>
</evidence>
<dbReference type="PANTHER" id="PTHR43345:SF2">
    <property type="entry name" value="3-ISOPROPYLMALATE DEHYDRATASE SMALL SUBUNIT 1"/>
    <property type="match status" value="1"/>
</dbReference>
<dbReference type="AlphaFoldDB" id="M1E8X7"/>
<keyword evidence="2 3" id="KW-0456">Lyase</keyword>
<organism evidence="5 6">
    <name type="scientific">Thermodesulfobium narugense DSM 14796</name>
    <dbReference type="NCBI Taxonomy" id="747365"/>
    <lineage>
        <taxon>Bacteria</taxon>
        <taxon>Pseudomonadati</taxon>
        <taxon>Thermodesulfobiota</taxon>
        <taxon>Thermodesulfobiia</taxon>
        <taxon>Thermodesulfobiales</taxon>
        <taxon>Thermodesulfobiaceae</taxon>
        <taxon>Thermodesulfobium</taxon>
    </lineage>
</organism>
<keyword evidence="3" id="KW-0028">Amino-acid biosynthesis</keyword>
<dbReference type="HOGENOM" id="CLU_081378_1_1_9"/>
<keyword evidence="6" id="KW-1185">Reference proteome</keyword>
<accession>M1E8X7</accession>
<dbReference type="NCBIfam" id="TIGR02087">
    <property type="entry name" value="LEUD_arch"/>
    <property type="match status" value="1"/>
</dbReference>
<feature type="domain" description="Aconitase A/isopropylmalate dehydratase small subunit swivel" evidence="4">
    <location>
        <begin position="39"/>
        <end position="101"/>
    </location>
</feature>
<dbReference type="InterPro" id="IPR000573">
    <property type="entry name" value="AconitaseA/IPMdHydase_ssu_swvl"/>
</dbReference>
<dbReference type="eggNOG" id="COG0066">
    <property type="taxonomic scope" value="Bacteria"/>
</dbReference>
<evidence type="ECO:0000313" key="6">
    <source>
        <dbReference type="Proteomes" id="UP000011765"/>
    </source>
</evidence>
<dbReference type="GO" id="GO:0009098">
    <property type="term" value="P:L-leucine biosynthetic process"/>
    <property type="evidence" value="ECO:0007669"/>
    <property type="project" value="UniProtKB-UniRule"/>
</dbReference>
<reference evidence="5 6" key="1">
    <citation type="submission" date="2011-04" db="EMBL/GenBank/DDBJ databases">
        <title>The complete genome of Thermodesulfobium narugense DSM 14796.</title>
        <authorList>
            <consortium name="US DOE Joint Genome Institute (JGI-PGF)"/>
            <person name="Lucas S."/>
            <person name="Han J."/>
            <person name="Lapidus A."/>
            <person name="Bruce D."/>
            <person name="Goodwin L."/>
            <person name="Pitluck S."/>
            <person name="Peters L."/>
            <person name="Kyrpides N."/>
            <person name="Mavromatis K."/>
            <person name="Pagani I."/>
            <person name="Ivanova N."/>
            <person name="Ovchinnikova G."/>
            <person name="Zhang X."/>
            <person name="Saunders L."/>
            <person name="Detter J.C."/>
            <person name="Tapia R."/>
            <person name="Han C."/>
            <person name="Land M."/>
            <person name="Hauser L."/>
            <person name="Markowitz V."/>
            <person name="Cheng J.-F."/>
            <person name="Hugenholtz P."/>
            <person name="Woyke T."/>
            <person name="Wu D."/>
            <person name="Spring S."/>
            <person name="Schroeder M."/>
            <person name="Brambilla E."/>
            <person name="Klenk H.-P."/>
            <person name="Eisen J.A."/>
        </authorList>
    </citation>
    <scope>NUCLEOTIDE SEQUENCE [LARGE SCALE GENOMIC DNA]</scope>
    <source>
        <strain evidence="5 6">DSM 14796</strain>
    </source>
</reference>
<dbReference type="PANTHER" id="PTHR43345">
    <property type="entry name" value="3-ISOPROPYLMALATE DEHYDRATASE SMALL SUBUNIT 2-RELATED-RELATED"/>
    <property type="match status" value="1"/>
</dbReference>